<dbReference type="Pfam" id="PF00001">
    <property type="entry name" value="7tm_1"/>
    <property type="match status" value="1"/>
</dbReference>
<feature type="transmembrane region" description="Helical" evidence="10">
    <location>
        <begin position="131"/>
        <end position="152"/>
    </location>
</feature>
<dbReference type="PRINTS" id="PR00237">
    <property type="entry name" value="GPCRRHODOPSN"/>
</dbReference>
<evidence type="ECO:0000256" key="1">
    <source>
        <dbReference type="ARBA" id="ARBA00004141"/>
    </source>
</evidence>
<evidence type="ECO:0000256" key="8">
    <source>
        <dbReference type="ARBA" id="ARBA00023224"/>
    </source>
</evidence>
<evidence type="ECO:0000256" key="10">
    <source>
        <dbReference type="SAM" id="Phobius"/>
    </source>
</evidence>
<keyword evidence="3 9" id="KW-0812">Transmembrane</keyword>
<sequence length="441" mass="49716">MQYSSYNDTLSKTVESAIVTFCANADDELYAVKSVLDCFNNSLTDSLRLPLQLRTTATIICLFVLILGLTGNVLVPYVVFYTKELRNSTNLFLINLSIADLLVLVVCMPTVLFELHSKPEVWVLGEVMCKVVPFVEMTVAHGSILTMIAISFERYYAICKPLKAGYKCTKFRALIIIVCVWTVSITTTTPVLIIAEQTEATYIDGTRVNVCLTQASATWQKVYFVTTTAAFFWSPLCILIVIYVIIAKRLCLDDNRTANLVHHHAECVQMRARRQVVFMLAAVIACFFICLLPFRLLTIWLIFSTYDQIKSIGMEAYYTLLYICRIMLYLNSAINPILYNVISSKFRDAFVSALRCKRPNRILMRQSTFTTTNSSVLMSSLKNSLHLVPSHQSTQSSAKPIVAALKNDNCVKNVCETESGECQQNLLFHNLSILSPEESYV</sequence>
<feature type="transmembrane region" description="Helical" evidence="10">
    <location>
        <begin position="57"/>
        <end position="80"/>
    </location>
</feature>
<comment type="subcellular location">
    <subcellularLocation>
        <location evidence="1">Membrane</location>
        <topology evidence="1">Multi-pass membrane protein</topology>
    </subcellularLocation>
</comment>
<feature type="transmembrane region" description="Helical" evidence="10">
    <location>
        <begin position="276"/>
        <end position="304"/>
    </location>
</feature>
<dbReference type="PROSITE" id="PS00237">
    <property type="entry name" value="G_PROTEIN_RECEP_F1_1"/>
    <property type="match status" value="1"/>
</dbReference>
<keyword evidence="13" id="KW-1185">Reference proteome</keyword>
<accession>A0A443R6B2</accession>
<dbReference type="GO" id="GO:0005886">
    <property type="term" value="C:plasma membrane"/>
    <property type="evidence" value="ECO:0007669"/>
    <property type="project" value="TreeGrafter"/>
</dbReference>
<feature type="transmembrane region" description="Helical" evidence="10">
    <location>
        <begin position="222"/>
        <end position="246"/>
    </location>
</feature>
<evidence type="ECO:0000259" key="11">
    <source>
        <dbReference type="PROSITE" id="PS50262"/>
    </source>
</evidence>
<dbReference type="AlphaFoldDB" id="A0A443R6B2"/>
<dbReference type="InterPro" id="IPR017452">
    <property type="entry name" value="GPCR_Rhodpsn_7TM"/>
</dbReference>
<evidence type="ECO:0000256" key="7">
    <source>
        <dbReference type="ARBA" id="ARBA00023170"/>
    </source>
</evidence>
<evidence type="ECO:0000256" key="3">
    <source>
        <dbReference type="ARBA" id="ARBA00022692"/>
    </source>
</evidence>
<protein>
    <submittedName>
        <fullName evidence="12">Growth hormone secretagogue receptor type 1-like protein</fullName>
    </submittedName>
</protein>
<evidence type="ECO:0000313" key="13">
    <source>
        <dbReference type="Proteomes" id="UP000285301"/>
    </source>
</evidence>
<reference evidence="12 13" key="1">
    <citation type="journal article" date="2018" name="Gigascience">
        <title>Genomes of trombidid mites reveal novel predicted allergens and laterally-transferred genes associated with secondary metabolism.</title>
        <authorList>
            <person name="Dong X."/>
            <person name="Chaisiri K."/>
            <person name="Xia D."/>
            <person name="Armstrong S.D."/>
            <person name="Fang Y."/>
            <person name="Donnelly M.J."/>
            <person name="Kadowaki T."/>
            <person name="McGarry J.W."/>
            <person name="Darby A.C."/>
            <person name="Makepeace B.L."/>
        </authorList>
    </citation>
    <scope>NUCLEOTIDE SEQUENCE [LARGE SCALE GENOMIC DNA]</scope>
    <source>
        <strain evidence="12">UoL-WK</strain>
    </source>
</reference>
<keyword evidence="6 10" id="KW-0472">Membrane</keyword>
<evidence type="ECO:0000256" key="6">
    <source>
        <dbReference type="ARBA" id="ARBA00023136"/>
    </source>
</evidence>
<comment type="similarity">
    <text evidence="2 9">Belongs to the G-protein coupled receptor 1 family.</text>
</comment>
<comment type="caution">
    <text evidence="12">The sequence shown here is derived from an EMBL/GenBank/DDBJ whole genome shotgun (WGS) entry which is preliminary data.</text>
</comment>
<feature type="transmembrane region" description="Helical" evidence="10">
    <location>
        <begin position="173"/>
        <end position="195"/>
    </location>
</feature>
<keyword evidence="4 10" id="KW-1133">Transmembrane helix</keyword>
<keyword evidence="8 9" id="KW-0807">Transducer</keyword>
<gene>
    <name evidence="12" type="ORF">B4U79_15909</name>
</gene>
<dbReference type="PANTHER" id="PTHR24243:SF233">
    <property type="entry name" value="THYROTROPIN-RELEASING HORMONE RECEPTOR"/>
    <property type="match status" value="1"/>
</dbReference>
<evidence type="ECO:0000256" key="2">
    <source>
        <dbReference type="ARBA" id="ARBA00010663"/>
    </source>
</evidence>
<dbReference type="PANTHER" id="PTHR24243">
    <property type="entry name" value="G-PROTEIN COUPLED RECEPTOR"/>
    <property type="match status" value="1"/>
</dbReference>
<organism evidence="12 13">
    <name type="scientific">Dinothrombium tinctorium</name>
    <dbReference type="NCBI Taxonomy" id="1965070"/>
    <lineage>
        <taxon>Eukaryota</taxon>
        <taxon>Metazoa</taxon>
        <taxon>Ecdysozoa</taxon>
        <taxon>Arthropoda</taxon>
        <taxon>Chelicerata</taxon>
        <taxon>Arachnida</taxon>
        <taxon>Acari</taxon>
        <taxon>Acariformes</taxon>
        <taxon>Trombidiformes</taxon>
        <taxon>Prostigmata</taxon>
        <taxon>Anystina</taxon>
        <taxon>Parasitengona</taxon>
        <taxon>Trombidioidea</taxon>
        <taxon>Trombidiidae</taxon>
        <taxon>Dinothrombium</taxon>
    </lineage>
</organism>
<evidence type="ECO:0000256" key="9">
    <source>
        <dbReference type="RuleBase" id="RU000688"/>
    </source>
</evidence>
<keyword evidence="5 9" id="KW-0297">G-protein coupled receptor</keyword>
<name>A0A443R6B2_9ACAR</name>
<feature type="transmembrane region" description="Helical" evidence="10">
    <location>
        <begin position="92"/>
        <end position="111"/>
    </location>
</feature>
<dbReference type="STRING" id="1965070.A0A443R6B2"/>
<dbReference type="PROSITE" id="PS50262">
    <property type="entry name" value="G_PROTEIN_RECEP_F1_2"/>
    <property type="match status" value="1"/>
</dbReference>
<dbReference type="SUPFAM" id="SSF81321">
    <property type="entry name" value="Family A G protein-coupled receptor-like"/>
    <property type="match status" value="1"/>
</dbReference>
<proteinExistence type="inferred from homology"/>
<dbReference type="InterPro" id="IPR000276">
    <property type="entry name" value="GPCR_Rhodpsn"/>
</dbReference>
<evidence type="ECO:0000256" key="5">
    <source>
        <dbReference type="ARBA" id="ARBA00023040"/>
    </source>
</evidence>
<dbReference type="OrthoDB" id="10036964at2759"/>
<feature type="domain" description="G-protein coupled receptors family 1 profile" evidence="11">
    <location>
        <begin position="71"/>
        <end position="339"/>
    </location>
</feature>
<dbReference type="GO" id="GO:0004930">
    <property type="term" value="F:G protein-coupled receptor activity"/>
    <property type="evidence" value="ECO:0007669"/>
    <property type="project" value="UniProtKB-KW"/>
</dbReference>
<evidence type="ECO:0000256" key="4">
    <source>
        <dbReference type="ARBA" id="ARBA00022989"/>
    </source>
</evidence>
<dbReference type="Gene3D" id="1.20.1070.10">
    <property type="entry name" value="Rhodopsin 7-helix transmembrane proteins"/>
    <property type="match status" value="1"/>
</dbReference>
<dbReference type="EMBL" id="NCKU01001955">
    <property type="protein sequence ID" value="RWS10812.1"/>
    <property type="molecule type" value="Genomic_DNA"/>
</dbReference>
<feature type="transmembrane region" description="Helical" evidence="10">
    <location>
        <begin position="316"/>
        <end position="338"/>
    </location>
</feature>
<keyword evidence="7 9" id="KW-0675">Receptor</keyword>
<dbReference type="Proteomes" id="UP000285301">
    <property type="component" value="Unassembled WGS sequence"/>
</dbReference>
<evidence type="ECO:0000313" key="12">
    <source>
        <dbReference type="EMBL" id="RWS10812.1"/>
    </source>
</evidence>